<dbReference type="SMART" id="SM00317">
    <property type="entry name" value="SET"/>
    <property type="match status" value="1"/>
</dbReference>
<dbReference type="Proteomes" id="UP000272025">
    <property type="component" value="Unassembled WGS sequence"/>
</dbReference>
<evidence type="ECO:0000313" key="2">
    <source>
        <dbReference type="EMBL" id="ROT37968.1"/>
    </source>
</evidence>
<gene>
    <name evidence="2" type="ORF">SODALDRAFT_351147</name>
</gene>
<dbReference type="PROSITE" id="PS50280">
    <property type="entry name" value="SET"/>
    <property type="match status" value="1"/>
</dbReference>
<dbReference type="RefSeq" id="XP_028465774.1">
    <property type="nucleotide sequence ID" value="XM_028613517.1"/>
</dbReference>
<dbReference type="Gene3D" id="1.25.40.10">
    <property type="entry name" value="Tetratricopeptide repeat domain"/>
    <property type="match status" value="1"/>
</dbReference>
<accession>A0A3N2PTY3</accession>
<name>A0A3N2PTY3_SODAK</name>
<dbReference type="InterPro" id="IPR046341">
    <property type="entry name" value="SET_dom_sf"/>
</dbReference>
<feature type="domain" description="SET" evidence="1">
    <location>
        <begin position="355"/>
        <end position="520"/>
    </location>
</feature>
<dbReference type="InterPro" id="IPR053209">
    <property type="entry name" value="Gramillin-biosynth_MTr"/>
</dbReference>
<dbReference type="Pfam" id="PF13432">
    <property type="entry name" value="TPR_16"/>
    <property type="match status" value="2"/>
</dbReference>
<dbReference type="STRING" id="1314773.A0A3N2PTY3"/>
<evidence type="ECO:0000313" key="3">
    <source>
        <dbReference type="Proteomes" id="UP000272025"/>
    </source>
</evidence>
<dbReference type="InterPro" id="IPR001214">
    <property type="entry name" value="SET_dom"/>
</dbReference>
<dbReference type="PANTHER" id="PTHR47643">
    <property type="entry name" value="TPR DOMAIN PROTEIN (AFU_ORTHOLOGUE AFUA_5G12710)"/>
    <property type="match status" value="1"/>
</dbReference>
<sequence length="714" mass="79738">MDTQDISNESQFLAHLRQVERRQKEALRMKGQLVRDHPPAEKLISKHMMSSLMSSMASSSLRNNYTMALSQLPPAYPPCIRPVSELEPMAISDMRLETHHRGKMILIRVRTPPNRITAVMTIVEDEEGTAVVLQLYHQPDESMVPAEEVLQPDDVFILKEPFFKRATDGSYSLRVDHPGDIVRLESNDERIPSKWRSRPLMHGQTSKHIRLQGNEATRREQWAVAERLYTAAIQTASTTEEIQLAHLNRSLANLRLGRPELALSDAKKASDTDSPSEKGLFRQARALYELRDFKQSLGALQRLLACHPENQAAKIELGRTQARLLEQETGEYDFRNMYKQAQQTPPAIDCATFSRLVEIRTSPGRGFGLFTTAAVSAGQLLLCEKAFEYTHVDEDGPRRTAMLMDMSTKKGSMGGQAGLLTQLVQKLHHSRTALAQYTELYHGNYAAPPVSEMDGFPVVDSFLVQTSVQAKFATCGIWLLASRINHSCLGNCRRSFIGDMQIVRAASDLPAGTELLFSYRSPEVLESYDDVQKGLSAWGFRCSCALCLSRKDTSKSALNNRRNLLETLKNMPDGIESNPAKAERLLGQMEKTYPSAWPEVPRLEMRDAYIALGFALLAKGKPAEAIKMVVRGLECLGFKIAATTLTSNGEPPGLVVVRWGKCEDWTPFAFLQLYLAYAKLAPDVCAAAKRCAGIAYRIVVGEDETLCETFPDLL</sequence>
<dbReference type="PANTHER" id="PTHR47643:SF2">
    <property type="entry name" value="TPR DOMAIN PROTEIN (AFU_ORTHOLOGUE AFUA_5G12710)"/>
    <property type="match status" value="1"/>
</dbReference>
<proteinExistence type="predicted"/>
<dbReference type="SUPFAM" id="SSF48452">
    <property type="entry name" value="TPR-like"/>
    <property type="match status" value="1"/>
</dbReference>
<dbReference type="GeneID" id="39581995"/>
<keyword evidence="3" id="KW-1185">Reference proteome</keyword>
<protein>
    <submittedName>
        <fullName evidence="2">SET domain-containing protein</fullName>
    </submittedName>
</protein>
<dbReference type="EMBL" id="ML119056">
    <property type="protein sequence ID" value="ROT37968.1"/>
    <property type="molecule type" value="Genomic_DNA"/>
</dbReference>
<reference evidence="2 3" key="1">
    <citation type="journal article" date="2018" name="Mol. Ecol.">
        <title>The obligate alkalophilic soda-lake fungus Sodiomyces alkalinus has shifted to a protein diet.</title>
        <authorList>
            <person name="Grum-Grzhimaylo A.A."/>
            <person name="Falkoski D.L."/>
            <person name="van den Heuvel J."/>
            <person name="Valero-Jimenez C.A."/>
            <person name="Min B."/>
            <person name="Choi I.G."/>
            <person name="Lipzen A."/>
            <person name="Daum C.G."/>
            <person name="Aanen D.K."/>
            <person name="Tsang A."/>
            <person name="Henrissat B."/>
            <person name="Bilanenko E.N."/>
            <person name="de Vries R.P."/>
            <person name="van Kan J.A.L."/>
            <person name="Grigoriev I.V."/>
            <person name="Debets A.J.M."/>
        </authorList>
    </citation>
    <scope>NUCLEOTIDE SEQUENCE [LARGE SCALE GENOMIC DNA]</scope>
    <source>
        <strain evidence="2 3">F11</strain>
    </source>
</reference>
<dbReference type="CDD" id="cd20071">
    <property type="entry name" value="SET_SMYD"/>
    <property type="match status" value="1"/>
</dbReference>
<dbReference type="InterPro" id="IPR011990">
    <property type="entry name" value="TPR-like_helical_dom_sf"/>
</dbReference>
<dbReference type="AlphaFoldDB" id="A0A3N2PTY3"/>
<organism evidence="2 3">
    <name type="scientific">Sodiomyces alkalinus (strain CBS 110278 / VKM F-3762 / F11)</name>
    <name type="common">Alkaliphilic filamentous fungus</name>
    <dbReference type="NCBI Taxonomy" id="1314773"/>
    <lineage>
        <taxon>Eukaryota</taxon>
        <taxon>Fungi</taxon>
        <taxon>Dikarya</taxon>
        <taxon>Ascomycota</taxon>
        <taxon>Pezizomycotina</taxon>
        <taxon>Sordariomycetes</taxon>
        <taxon>Hypocreomycetidae</taxon>
        <taxon>Glomerellales</taxon>
        <taxon>Plectosphaerellaceae</taxon>
        <taxon>Sodiomyces</taxon>
    </lineage>
</organism>
<dbReference type="Gene3D" id="2.170.270.10">
    <property type="entry name" value="SET domain"/>
    <property type="match status" value="1"/>
</dbReference>
<dbReference type="OrthoDB" id="438641at2759"/>
<dbReference type="Pfam" id="PF00856">
    <property type="entry name" value="SET"/>
    <property type="match status" value="1"/>
</dbReference>
<evidence type="ECO:0000259" key="1">
    <source>
        <dbReference type="PROSITE" id="PS50280"/>
    </source>
</evidence>
<dbReference type="SUPFAM" id="SSF82199">
    <property type="entry name" value="SET domain"/>
    <property type="match status" value="1"/>
</dbReference>